<keyword evidence="2" id="KW-1185">Reference proteome</keyword>
<organism evidence="1 2">
    <name type="scientific">Aidingimonas halophila</name>
    <dbReference type="NCBI Taxonomy" id="574349"/>
    <lineage>
        <taxon>Bacteria</taxon>
        <taxon>Pseudomonadati</taxon>
        <taxon>Pseudomonadota</taxon>
        <taxon>Gammaproteobacteria</taxon>
        <taxon>Oceanospirillales</taxon>
        <taxon>Halomonadaceae</taxon>
        <taxon>Aidingimonas</taxon>
    </lineage>
</organism>
<dbReference type="Proteomes" id="UP000198500">
    <property type="component" value="Unassembled WGS sequence"/>
</dbReference>
<sequence>MTLAADDLAFTSPWLAQREPADIQARNRDLTARCADWLARHRKGTQQHVACLDLGSGAGANPAYLAPRLPGPQSWCLVDNDVSLLPTAEKRGRSLHDAGNRPIRLSTTVRDLRELRHDPLALDDLVAVADLVTASALFDLVSHSWVARLADACARHDASVLFTLSIDGDWAFTEAGQRLAISPEDDWIRETLAVHQYRDKGFGPALGGDAPTRLAQIFSARGYRVWKRPSPWILRPEQPESIPLALAMIQGWAMAVEEQCPDTADRVRAWHRDRHDALTAGTLGLMVGHRDLFAIAGDGE</sequence>
<reference evidence="1 2" key="1">
    <citation type="submission" date="2016-10" db="EMBL/GenBank/DDBJ databases">
        <authorList>
            <person name="de Groot N.N."/>
        </authorList>
    </citation>
    <scope>NUCLEOTIDE SEQUENCE [LARGE SCALE GENOMIC DNA]</scope>
    <source>
        <strain evidence="1 2">DSM 19219</strain>
    </source>
</reference>
<dbReference type="OrthoDB" id="7273451at2"/>
<dbReference type="STRING" id="574349.SAMN05443545_10763"/>
<dbReference type="RefSeq" id="WP_092570743.1">
    <property type="nucleotide sequence ID" value="NZ_BMXH01000008.1"/>
</dbReference>
<dbReference type="Gene3D" id="3.40.50.150">
    <property type="entry name" value="Vaccinia Virus protein VP39"/>
    <property type="match status" value="1"/>
</dbReference>
<dbReference type="InterPro" id="IPR029063">
    <property type="entry name" value="SAM-dependent_MTases_sf"/>
</dbReference>
<proteinExistence type="predicted"/>
<evidence type="ECO:0000313" key="2">
    <source>
        <dbReference type="Proteomes" id="UP000198500"/>
    </source>
</evidence>
<protein>
    <recommendedName>
        <fullName evidence="3">Methyltransferase domain-containing protein</fullName>
    </recommendedName>
</protein>
<name>A0A1H3EAN1_9GAMM</name>
<dbReference type="AlphaFoldDB" id="A0A1H3EAN1"/>
<dbReference type="SUPFAM" id="SSF53335">
    <property type="entry name" value="S-adenosyl-L-methionine-dependent methyltransferases"/>
    <property type="match status" value="1"/>
</dbReference>
<dbReference type="EMBL" id="FNNI01000007">
    <property type="protein sequence ID" value="SDX75803.1"/>
    <property type="molecule type" value="Genomic_DNA"/>
</dbReference>
<gene>
    <name evidence="1" type="ORF">SAMN05443545_10763</name>
</gene>
<evidence type="ECO:0008006" key="3">
    <source>
        <dbReference type="Google" id="ProtNLM"/>
    </source>
</evidence>
<evidence type="ECO:0000313" key="1">
    <source>
        <dbReference type="EMBL" id="SDX75803.1"/>
    </source>
</evidence>
<accession>A0A1H3EAN1</accession>